<name>A0AAI8N0L0_9BACI</name>
<evidence type="ECO:0000259" key="5">
    <source>
        <dbReference type="PROSITE" id="PS51756"/>
    </source>
</evidence>
<accession>A0AAI8N0L0</accession>
<keyword evidence="4" id="KW-0175">Coiled coil</keyword>
<feature type="domain" description="LXG" evidence="5">
    <location>
        <begin position="1"/>
        <end position="235"/>
    </location>
</feature>
<dbReference type="GO" id="GO:0005576">
    <property type="term" value="C:extracellular region"/>
    <property type="evidence" value="ECO:0007669"/>
    <property type="project" value="UniProtKB-SubCell"/>
</dbReference>
<proteinExistence type="inferred from homology"/>
<keyword evidence="7" id="KW-1185">Reference proteome</keyword>
<dbReference type="InterPro" id="IPR051768">
    <property type="entry name" value="Bact_secretion_toxin"/>
</dbReference>
<protein>
    <recommendedName>
        <fullName evidence="5">LXG domain-containing protein</fullName>
    </recommendedName>
</protein>
<gene>
    <name evidence="6" type="ORF">CWD84_12750</name>
</gene>
<evidence type="ECO:0000256" key="3">
    <source>
        <dbReference type="ARBA" id="ARBA00034117"/>
    </source>
</evidence>
<evidence type="ECO:0000256" key="2">
    <source>
        <dbReference type="ARBA" id="ARBA00022525"/>
    </source>
</evidence>
<dbReference type="RefSeq" id="WP_060962749.1">
    <property type="nucleotide sequence ID" value="NZ_CP025001.1"/>
</dbReference>
<evidence type="ECO:0000313" key="6">
    <source>
        <dbReference type="EMBL" id="AUJ77622.1"/>
    </source>
</evidence>
<keyword evidence="2" id="KW-0964">Secreted</keyword>
<dbReference type="KEGG" id="bsia:CWD84_12750"/>
<organism evidence="6 7">
    <name type="scientific">Bacillus siamensis</name>
    <dbReference type="NCBI Taxonomy" id="659243"/>
    <lineage>
        <taxon>Bacteria</taxon>
        <taxon>Bacillati</taxon>
        <taxon>Bacillota</taxon>
        <taxon>Bacilli</taxon>
        <taxon>Bacillales</taxon>
        <taxon>Bacillaceae</taxon>
        <taxon>Bacillus</taxon>
        <taxon>Bacillus amyloliquefaciens group</taxon>
    </lineage>
</organism>
<dbReference type="InterPro" id="IPR006829">
    <property type="entry name" value="LXG_dom"/>
</dbReference>
<dbReference type="Pfam" id="PF04740">
    <property type="entry name" value="LXG"/>
    <property type="match status" value="1"/>
</dbReference>
<evidence type="ECO:0000256" key="4">
    <source>
        <dbReference type="SAM" id="Coils"/>
    </source>
</evidence>
<dbReference type="PROSITE" id="PS51756">
    <property type="entry name" value="LXG"/>
    <property type="match status" value="1"/>
</dbReference>
<dbReference type="Proteomes" id="UP000234366">
    <property type="component" value="Chromosome"/>
</dbReference>
<dbReference type="AlphaFoldDB" id="A0AAI8N0L0"/>
<comment type="subcellular location">
    <subcellularLocation>
        <location evidence="1">Secreted</location>
    </subcellularLocation>
</comment>
<dbReference type="InterPro" id="IPR027797">
    <property type="entry name" value="PT-TG_dom"/>
</dbReference>
<dbReference type="EMBL" id="CP025001">
    <property type="protein sequence ID" value="AUJ77622.1"/>
    <property type="molecule type" value="Genomic_DNA"/>
</dbReference>
<evidence type="ECO:0000256" key="1">
    <source>
        <dbReference type="ARBA" id="ARBA00004613"/>
    </source>
</evidence>
<feature type="coiled-coil region" evidence="4">
    <location>
        <begin position="13"/>
        <end position="40"/>
    </location>
</feature>
<evidence type="ECO:0000313" key="7">
    <source>
        <dbReference type="Proteomes" id="UP000234366"/>
    </source>
</evidence>
<comment type="similarity">
    <text evidence="3">In the N-terminal section; belongs to the LXG family.</text>
</comment>
<dbReference type="PANTHER" id="PTHR34976">
    <property type="entry name" value="RIBONUCLEASE YQCG-RELATED"/>
    <property type="match status" value="1"/>
</dbReference>
<reference evidence="6 7" key="1">
    <citation type="submission" date="2017-11" db="EMBL/GenBank/DDBJ databases">
        <title>Genome sequence and genome mining of multiple bioactive secondary metabolites from a deep sea-derived Bacillus siamensis SCSIO 05746.</title>
        <authorList>
            <person name="Pan H.-Q."/>
            <person name="Ju J.-H."/>
        </authorList>
    </citation>
    <scope>NUCLEOTIDE SEQUENCE [LARGE SCALE GENOMIC DNA]</scope>
    <source>
        <strain evidence="6 7">SCSIO 05746</strain>
    </source>
</reference>
<sequence length="570" mass="63307">MKIFEATTLLSAAKQRATEYKELRSQMTNLKNAFQGMTDLGDSDFSGKGADNIKALFQDHAGVTDEWLELIDMKIAFLTSIEAMIEDAGLSDSYVEESFLEHELTHALDKSKAIMQEQRNEMKGILDEIADILPLDLFSTDNADQKLEDSDTTKRDTIHKIGELDNNLSNEYGLSEANEAFIMADFQALQDATGKGKNATPLNYNAKAYRESEIHQMQAGLHKQSSEYLSFKKQQAEERRIAKEQEELANRPWYEKTWDVVCNFTGEATGYYDYKRAADGVDPVTGEKLTAGQRVAAGGMAAAGYIPIVGWAGRIFKGGKAIYSTGKAIYKADKALEIYKTPKTFKALHNSEKGLYGLASANGFGEAVTGRDMFGNKISDERQENGFHQALAAISPIGMIGTGKVLKANAGTGKPSNLYRGENFPYAAKRENGIGKSYISPETGNLIPANKSGMYKGRQVTVMEHILGGYRRGGKSNSPYTSFTVNKKIAKGYGDHTIELDISSLRKAIRSGELKGVAILNPKQIERLIKNDTRQTDNWKNKALKWTNRDTEYFVKGEIPKEYFKMFSKE</sequence>
<dbReference type="Pfam" id="PF14449">
    <property type="entry name" value="PT-TG"/>
    <property type="match status" value="1"/>
</dbReference>
<dbReference type="PANTHER" id="PTHR34976:SF2">
    <property type="entry name" value="TYPE VII SECRETION SYSTEM PROTEIN ESSD"/>
    <property type="match status" value="1"/>
</dbReference>